<dbReference type="Proteomes" id="UP000038010">
    <property type="component" value="Unassembled WGS sequence"/>
</dbReference>
<dbReference type="EMBL" id="LFJN01000037">
    <property type="protein sequence ID" value="KPI35704.1"/>
    <property type="molecule type" value="Genomic_DNA"/>
</dbReference>
<feature type="compositionally biased region" description="Low complexity" evidence="1">
    <location>
        <begin position="27"/>
        <end position="43"/>
    </location>
</feature>
<evidence type="ECO:0000313" key="3">
    <source>
        <dbReference type="Proteomes" id="UP000038010"/>
    </source>
</evidence>
<gene>
    <name evidence="2" type="ORF">AB675_1254</name>
</gene>
<feature type="region of interest" description="Disordered" evidence="1">
    <location>
        <begin position="1"/>
        <end position="49"/>
    </location>
</feature>
<accession>A0A0N1H4L8</accession>
<keyword evidence="3" id="KW-1185">Reference proteome</keyword>
<dbReference type="RefSeq" id="XP_017995667.1">
    <property type="nucleotide sequence ID" value="XM_018141130.1"/>
</dbReference>
<dbReference type="AlphaFoldDB" id="A0A0N1H4L8"/>
<evidence type="ECO:0000256" key="1">
    <source>
        <dbReference type="SAM" id="MobiDB-lite"/>
    </source>
</evidence>
<protein>
    <submittedName>
        <fullName evidence="2">Uncharacterized protein</fullName>
    </submittedName>
</protein>
<comment type="caution">
    <text evidence="2">The sequence shown here is derived from an EMBL/GenBank/DDBJ whole genome shotgun (WGS) entry which is preliminary data.</text>
</comment>
<sequence>MACNTASSGVGPAGPSEPSLDHQQPSTSTTLTATGALLPRTATEGSASKSRYRPRALFKYALEEREDIERRKSFIAKRARARCAVASVPPSNGACLILALPVEVLRQICSYVFDGAWIEVKMIPVASRFATGHSKRTELVVQPRRGLHTRMSVMMTCKALYDELQPYLAESMHLKYSVSNSYEHNLIPERITAMYMPFIQSVELHEFQPTFDPAHFPQLKQLHWTGISTMIARRPHIMLEEDDDSPDPIASFLPHLRGDFDGQHVSRWIQDWLHYGCSESSGSQSALVKFWRRLRRDSHRKFMLTADLFMEFRLRVNGTGRNDAALKSMNINLQLCFNLDTEEIISRWLDEVDFQSSFDLEVWAPGCYPESGINDDLGAYLIARFQPLQRINNVEHDSWETD</sequence>
<proteinExistence type="predicted"/>
<evidence type="ECO:0000313" key="2">
    <source>
        <dbReference type="EMBL" id="KPI35704.1"/>
    </source>
</evidence>
<dbReference type="GeneID" id="28733010"/>
<reference evidence="2 3" key="1">
    <citation type="submission" date="2015-06" db="EMBL/GenBank/DDBJ databases">
        <title>Draft genome of the ant-associated black yeast Phialophora attae CBS 131958.</title>
        <authorList>
            <person name="Moreno L.F."/>
            <person name="Stielow B.J."/>
            <person name="de Hoog S."/>
            <person name="Vicente V.A."/>
            <person name="Weiss V.A."/>
            <person name="de Vries M."/>
            <person name="Cruz L.M."/>
            <person name="Souza E.M."/>
        </authorList>
    </citation>
    <scope>NUCLEOTIDE SEQUENCE [LARGE SCALE GENOMIC DNA]</scope>
    <source>
        <strain evidence="2 3">CBS 131958</strain>
    </source>
</reference>
<dbReference type="VEuPathDB" id="FungiDB:AB675_1254"/>
<organism evidence="2 3">
    <name type="scientific">Cyphellophora attinorum</name>
    <dbReference type="NCBI Taxonomy" id="1664694"/>
    <lineage>
        <taxon>Eukaryota</taxon>
        <taxon>Fungi</taxon>
        <taxon>Dikarya</taxon>
        <taxon>Ascomycota</taxon>
        <taxon>Pezizomycotina</taxon>
        <taxon>Eurotiomycetes</taxon>
        <taxon>Chaetothyriomycetidae</taxon>
        <taxon>Chaetothyriales</taxon>
        <taxon>Cyphellophoraceae</taxon>
        <taxon>Cyphellophora</taxon>
    </lineage>
</organism>
<name>A0A0N1H4L8_9EURO</name>